<keyword evidence="3" id="KW-1185">Reference proteome</keyword>
<dbReference type="InterPro" id="IPR045677">
    <property type="entry name" value="DUF6197"/>
</dbReference>
<organism evidence="1 3">
    <name type="scientific">Bradyrhizobium ottawaense</name>
    <dbReference type="NCBI Taxonomy" id="931866"/>
    <lineage>
        <taxon>Bacteria</taxon>
        <taxon>Pseudomonadati</taxon>
        <taxon>Pseudomonadota</taxon>
        <taxon>Alphaproteobacteria</taxon>
        <taxon>Hyphomicrobiales</taxon>
        <taxon>Nitrobacteraceae</taxon>
        <taxon>Bradyrhizobium</taxon>
    </lineage>
</organism>
<dbReference type="RefSeq" id="WP_091976294.1">
    <property type="nucleotide sequence ID" value="NZ_LT629693.1"/>
</dbReference>
<dbReference type="Proteomes" id="UP000198803">
    <property type="component" value="Chromosome I"/>
</dbReference>
<accession>A0ABY0P5J1</accession>
<name>A0ABY0P5J1_9BRAD</name>
<protein>
    <submittedName>
        <fullName evidence="1">Uncharacterized protein</fullName>
    </submittedName>
</protein>
<dbReference type="EMBL" id="LT629693">
    <property type="protein sequence ID" value="SDH37713.1"/>
    <property type="molecule type" value="Genomic_DNA"/>
</dbReference>
<reference evidence="1 3" key="1">
    <citation type="submission" date="2016-10" db="EMBL/GenBank/DDBJ databases">
        <authorList>
            <person name="Varghese N."/>
            <person name="Submissions S."/>
        </authorList>
    </citation>
    <scope>NUCLEOTIDE SEQUENCE [LARGE SCALE GENOMIC DNA]</scope>
    <source>
        <strain evidence="1 3">GAS524</strain>
    </source>
</reference>
<gene>
    <name evidence="1" type="ORF">SAMN05444163_0009</name>
    <name evidence="2" type="ORF">SAMN05444163_8168</name>
</gene>
<sequence>MLTELEIVERCLLLFSRPGRWTQKTCARDRQGKPVPVFSQEARAFDIEGAIRRAAGQDDRGAYARFVKIIKGQLGKQPFDWNDQTGRTQKEVCRMLEDLADEFRFKEVA</sequence>
<dbReference type="Pfam" id="PF19698">
    <property type="entry name" value="DUF6197"/>
    <property type="match status" value="1"/>
</dbReference>
<proteinExistence type="predicted"/>
<evidence type="ECO:0000313" key="2">
    <source>
        <dbReference type="EMBL" id="SDK46095.1"/>
    </source>
</evidence>
<dbReference type="EMBL" id="LT629693">
    <property type="protein sequence ID" value="SDK46095.1"/>
    <property type="molecule type" value="Genomic_DNA"/>
</dbReference>
<evidence type="ECO:0000313" key="1">
    <source>
        <dbReference type="EMBL" id="SDH37713.1"/>
    </source>
</evidence>
<evidence type="ECO:0000313" key="3">
    <source>
        <dbReference type="Proteomes" id="UP000198803"/>
    </source>
</evidence>